<evidence type="ECO:0000256" key="3">
    <source>
        <dbReference type="SAM" id="MobiDB-lite"/>
    </source>
</evidence>
<dbReference type="GO" id="GO:0000724">
    <property type="term" value="P:double-strand break repair via homologous recombination"/>
    <property type="evidence" value="ECO:0007669"/>
    <property type="project" value="TreeGrafter"/>
</dbReference>
<name>A0A9W8LXN1_9FUNG</name>
<dbReference type="InterPro" id="IPR042470">
    <property type="entry name" value="RMI1_N_C_sf"/>
</dbReference>
<dbReference type="OrthoDB" id="341511at2759"/>
<dbReference type="SMART" id="SM01161">
    <property type="entry name" value="DUF1767"/>
    <property type="match status" value="1"/>
</dbReference>
<dbReference type="EMBL" id="JANBUW010000551">
    <property type="protein sequence ID" value="KAJ2846388.1"/>
    <property type="molecule type" value="Genomic_DNA"/>
</dbReference>
<comment type="similarity">
    <text evidence="1">Belongs to the RMI1 family.</text>
</comment>
<organism evidence="6 7">
    <name type="scientific">Coemansia brasiliensis</name>
    <dbReference type="NCBI Taxonomy" id="2650707"/>
    <lineage>
        <taxon>Eukaryota</taxon>
        <taxon>Fungi</taxon>
        <taxon>Fungi incertae sedis</taxon>
        <taxon>Zoopagomycota</taxon>
        <taxon>Kickxellomycotina</taxon>
        <taxon>Kickxellomycetes</taxon>
        <taxon>Kickxellales</taxon>
        <taxon>Kickxellaceae</taxon>
        <taxon>Coemansia</taxon>
    </lineage>
</organism>
<evidence type="ECO:0000256" key="2">
    <source>
        <dbReference type="ARBA" id="ARBA00018987"/>
    </source>
</evidence>
<dbReference type="GO" id="GO:0031422">
    <property type="term" value="C:RecQ family helicase-topoisomerase III complex"/>
    <property type="evidence" value="ECO:0007669"/>
    <property type="project" value="TreeGrafter"/>
</dbReference>
<reference evidence="6" key="1">
    <citation type="submission" date="2022-07" db="EMBL/GenBank/DDBJ databases">
        <title>Phylogenomic reconstructions and comparative analyses of Kickxellomycotina fungi.</title>
        <authorList>
            <person name="Reynolds N.K."/>
            <person name="Stajich J.E."/>
            <person name="Barry K."/>
            <person name="Grigoriev I.V."/>
            <person name="Crous P."/>
            <person name="Smith M.E."/>
        </authorList>
    </citation>
    <scope>NUCLEOTIDE SEQUENCE</scope>
    <source>
        <strain evidence="6">NRRL 1566</strain>
    </source>
</reference>
<feature type="region of interest" description="Disordered" evidence="3">
    <location>
        <begin position="144"/>
        <end position="163"/>
    </location>
</feature>
<evidence type="ECO:0000313" key="6">
    <source>
        <dbReference type="EMBL" id="KAJ2846388.1"/>
    </source>
</evidence>
<comment type="caution">
    <text evidence="6">The sequence shown here is derived from an EMBL/GenBank/DDBJ whole genome shotgun (WGS) entry which is preliminary data.</text>
</comment>
<evidence type="ECO:0000259" key="4">
    <source>
        <dbReference type="Pfam" id="PF08585"/>
    </source>
</evidence>
<dbReference type="GO" id="GO:0000712">
    <property type="term" value="P:resolution of meiotic recombination intermediates"/>
    <property type="evidence" value="ECO:0007669"/>
    <property type="project" value="TreeGrafter"/>
</dbReference>
<dbReference type="PANTHER" id="PTHR14790:SF15">
    <property type="entry name" value="RECQ-MEDIATED GENOME INSTABILITY PROTEIN 1"/>
    <property type="match status" value="1"/>
</dbReference>
<accession>A0A9W8LXN1</accession>
<dbReference type="Pfam" id="PF08585">
    <property type="entry name" value="RMI1_N_C"/>
    <property type="match status" value="1"/>
</dbReference>
<dbReference type="InterPro" id="IPR049363">
    <property type="entry name" value="RMI1_N"/>
</dbReference>
<dbReference type="InterPro" id="IPR013894">
    <property type="entry name" value="RMI1_OB"/>
</dbReference>
<evidence type="ECO:0000259" key="5">
    <source>
        <dbReference type="Pfam" id="PF21000"/>
    </source>
</evidence>
<sequence>MIDRRGVTADIRKRYNVVLRPEWLDRCADHIKAELERQNVSATHTLHLEAQTRLVIEQLLHSDISESCFPTLITDGNSNQVSKLPDGSGVLLQIQEIMDVGVSKHAMWEAIREKEDFEQRGIRPSYLPVLEDEDNNGVFAANTQSTAAQPPATEASEAQGERKPKIPHSMLKLVLSDGCSRIHAIEQTPIPQLSVELPVGTKVVVRSGKFLQPTNILCLDAQNIQVLGGTPAQYQQFTLRSRLEGALRVERTAAAAR</sequence>
<dbReference type="Pfam" id="PF21000">
    <property type="entry name" value="RMI1_N_N"/>
    <property type="match status" value="1"/>
</dbReference>
<evidence type="ECO:0000313" key="7">
    <source>
        <dbReference type="Proteomes" id="UP001139887"/>
    </source>
</evidence>
<dbReference type="PANTHER" id="PTHR14790">
    <property type="entry name" value="RECQ-MEDIATED GENOME INSTABILITY PROTEIN 1 RMI1"/>
    <property type="match status" value="1"/>
</dbReference>
<dbReference type="Gene3D" id="2.40.50.770">
    <property type="entry name" value="RecQ-mediated genome instability protein Rmi1, C-terminal domain"/>
    <property type="match status" value="1"/>
</dbReference>
<dbReference type="AlphaFoldDB" id="A0A9W8LXN1"/>
<dbReference type="GO" id="GO:0016604">
    <property type="term" value="C:nuclear body"/>
    <property type="evidence" value="ECO:0007669"/>
    <property type="project" value="TreeGrafter"/>
</dbReference>
<keyword evidence="7" id="KW-1185">Reference proteome</keyword>
<feature type="domain" description="RecQ mediated genome instability protein 1 OB-fold" evidence="4">
    <location>
        <begin position="87"/>
        <end position="234"/>
    </location>
</feature>
<dbReference type="Proteomes" id="UP001139887">
    <property type="component" value="Unassembled WGS sequence"/>
</dbReference>
<proteinExistence type="inferred from homology"/>
<gene>
    <name evidence="6" type="ORF">IWW36_004377</name>
</gene>
<protein>
    <recommendedName>
        <fullName evidence="2">RecQ-mediated genome instability protein 1</fullName>
    </recommendedName>
</protein>
<feature type="domain" description="RMI1 N-terminal" evidence="5">
    <location>
        <begin position="12"/>
        <end position="67"/>
    </location>
</feature>
<evidence type="ECO:0000256" key="1">
    <source>
        <dbReference type="ARBA" id="ARBA00006395"/>
    </source>
</evidence>